<keyword evidence="6" id="KW-0443">Lipid metabolism</keyword>
<sequence length="703" mass="79610">MLTFVKTTASGVSAQSLANKRICYKHKASTMLKFIKSVRKLGTTYQLGLCQRSVSSFSELNKYQFLQRSKLPTLYFQETLPRLPIPKLELTIERFLAALKPISEKKVYETTLHMLSDFRTGDGAELHNLLQKYDSLNKHTSYISEPWFDMYLSDRSPLPLNYNPLLIMKQETRKEYQNQLLRATNLTISSMRFWRSLQADLLEPEIYHLNAKKTDTENFRKLLRVIPQGAATYGAYTFKAFPLDMSQYNRLFGVSRIPGKGKDTLVQHKKSSHILVLRSGNLYSLDVLDENGNIEQPNIIYGRLEAILRMDKLSGDSRTPVGALTSINRDDWAEIRQYLANNVCEENKRLLEREVDAALFCLCLDASDDPMYSEENFVSLLKHLLAGEGKNRWFDKSISLIVSADGTAAINFEHSWGDGVAVLRYFNEIYEDSIRNPFANPGIVSVSSDTTKHVRPIEIKTDQLIAAAIEKALTNNKNLMDKLNIDMIKCTKINKELCKSHSISPDAVMQLSFQLAYKRAFNNYVSTYESCSTAAFRHGRTESVRPCTMSTKQVCESLLKTEGRQPDFNEIYSSVKLCSQVHNKLTREAAMGQGFDRHLFALRHQAIVHGKQLPGIYTSEAYAKMNHNVISTSTLSSNALLAGSFGPVVHDGLGIAYSIQNDHCGAIVSSYENQCNGKEFVDSLGMSFDDLFQILKRGQKKIR</sequence>
<dbReference type="UniPathway" id="UPA00659"/>
<proteinExistence type="evidence at transcript level"/>
<gene>
    <name evidence="12" type="primary">CPT2</name>
</gene>
<evidence type="ECO:0000256" key="10">
    <source>
        <dbReference type="RuleBase" id="RU003801"/>
    </source>
</evidence>
<accession>W8B4V1</accession>
<dbReference type="PROSITE" id="PS00440">
    <property type="entry name" value="ACYLTRANSF_C_2"/>
    <property type="match status" value="1"/>
</dbReference>
<dbReference type="PANTHER" id="PTHR22589:SF16">
    <property type="entry name" value="CARNITINE O-PALMITOYLTRANSFERASE 2, MITOCHONDRIAL"/>
    <property type="match status" value="1"/>
</dbReference>
<evidence type="ECO:0000256" key="3">
    <source>
        <dbReference type="ARBA" id="ARBA00022448"/>
    </source>
</evidence>
<dbReference type="InterPro" id="IPR042572">
    <property type="entry name" value="Carn_acyl_trans_N"/>
</dbReference>
<dbReference type="OrthoDB" id="240216at2759"/>
<feature type="domain" description="Choline/carnitine acyltransferase" evidence="11">
    <location>
        <begin position="83"/>
        <end position="684"/>
    </location>
</feature>
<dbReference type="AlphaFoldDB" id="W8B4V1"/>
<dbReference type="InterPro" id="IPR039551">
    <property type="entry name" value="Cho/carn_acyl_trans"/>
</dbReference>
<name>W8B4V1_CERCA</name>
<feature type="active site" description="Proton acceptor" evidence="9">
    <location>
        <position position="414"/>
    </location>
</feature>
<evidence type="ECO:0000256" key="7">
    <source>
        <dbReference type="ARBA" id="ARBA00023315"/>
    </source>
</evidence>
<dbReference type="InterPro" id="IPR023213">
    <property type="entry name" value="CAT-like_dom_sf"/>
</dbReference>
<evidence type="ECO:0000256" key="9">
    <source>
        <dbReference type="PIRSR" id="PIRSR600542-1"/>
    </source>
</evidence>
<reference evidence="12" key="1">
    <citation type="submission" date="2013-07" db="EMBL/GenBank/DDBJ databases">
        <authorList>
            <person name="Geib S."/>
        </authorList>
    </citation>
    <scope>NUCLEOTIDE SEQUENCE</scope>
</reference>
<dbReference type="Gene3D" id="3.30.559.70">
    <property type="entry name" value="Choline/Carnitine o-acyltransferase, domain 2"/>
    <property type="match status" value="1"/>
</dbReference>
<evidence type="ECO:0000256" key="1">
    <source>
        <dbReference type="ARBA" id="ARBA00005005"/>
    </source>
</evidence>
<dbReference type="SUPFAM" id="SSF52777">
    <property type="entry name" value="CoA-dependent acyltransferases"/>
    <property type="match status" value="2"/>
</dbReference>
<evidence type="ECO:0000256" key="2">
    <source>
        <dbReference type="ARBA" id="ARBA00005232"/>
    </source>
</evidence>
<dbReference type="InterPro" id="IPR000542">
    <property type="entry name" value="Carn_acyl_trans"/>
</dbReference>
<organism evidence="12">
    <name type="scientific">Ceratitis capitata</name>
    <name type="common">Mediterranean fruit fly</name>
    <name type="synonym">Tephritis capitata</name>
    <dbReference type="NCBI Taxonomy" id="7213"/>
    <lineage>
        <taxon>Eukaryota</taxon>
        <taxon>Metazoa</taxon>
        <taxon>Ecdysozoa</taxon>
        <taxon>Arthropoda</taxon>
        <taxon>Hexapoda</taxon>
        <taxon>Insecta</taxon>
        <taxon>Pterygota</taxon>
        <taxon>Neoptera</taxon>
        <taxon>Endopterygota</taxon>
        <taxon>Diptera</taxon>
        <taxon>Brachycera</taxon>
        <taxon>Muscomorpha</taxon>
        <taxon>Tephritoidea</taxon>
        <taxon>Tephritidae</taxon>
        <taxon>Ceratitis</taxon>
        <taxon>Ceratitis</taxon>
    </lineage>
</organism>
<dbReference type="Gene3D" id="1.10.275.20">
    <property type="entry name" value="Choline/Carnitine o-acyltransferase"/>
    <property type="match status" value="1"/>
</dbReference>
<keyword evidence="4 10" id="KW-0808">Transferase</keyword>
<comment type="similarity">
    <text evidence="2 10">Belongs to the carnitine/choline acetyltransferase family.</text>
</comment>
<dbReference type="GO" id="GO:0005739">
    <property type="term" value="C:mitochondrion"/>
    <property type="evidence" value="ECO:0007669"/>
    <property type="project" value="TreeGrafter"/>
</dbReference>
<reference evidence="12" key="2">
    <citation type="journal article" date="2014" name="BMC Genomics">
        <title>A genomic perspective to assessing quality of mass-reared SIT flies used in Mediterranean fruit fly (Ceratitis capitata) eradication in California.</title>
        <authorList>
            <person name="Calla B."/>
            <person name="Hall B."/>
            <person name="Hou S."/>
            <person name="Geib S.M."/>
        </authorList>
    </citation>
    <scope>NUCLEOTIDE SEQUENCE</scope>
</reference>
<dbReference type="GO" id="GO:0006635">
    <property type="term" value="P:fatty acid beta-oxidation"/>
    <property type="evidence" value="ECO:0007669"/>
    <property type="project" value="UniProtKB-UniPathway"/>
</dbReference>
<keyword evidence="3" id="KW-0813">Transport</keyword>
<dbReference type="FunFam" id="1.10.275.20:FF:000001">
    <property type="entry name" value="carnitine O-palmitoyltransferase 2, mitochondrial"/>
    <property type="match status" value="1"/>
</dbReference>
<dbReference type="EMBL" id="GAMC01012948">
    <property type="protein sequence ID" value="JAB93607.1"/>
    <property type="molecule type" value="mRNA"/>
</dbReference>
<protein>
    <submittedName>
        <fullName evidence="12">Carnitine O-palmitoyltransferase 2, mitochondrial</fullName>
    </submittedName>
</protein>
<evidence type="ECO:0000256" key="4">
    <source>
        <dbReference type="ARBA" id="ARBA00022679"/>
    </source>
</evidence>
<dbReference type="Gene3D" id="1.20.1280.180">
    <property type="match status" value="1"/>
</dbReference>
<evidence type="ECO:0000313" key="12">
    <source>
        <dbReference type="EMBL" id="JAB93607.1"/>
    </source>
</evidence>
<comment type="pathway">
    <text evidence="1">Lipid metabolism; fatty acid beta-oxidation.</text>
</comment>
<evidence type="ECO:0000256" key="5">
    <source>
        <dbReference type="ARBA" id="ARBA00022832"/>
    </source>
</evidence>
<dbReference type="Pfam" id="PF00755">
    <property type="entry name" value="Carn_acyltransf"/>
    <property type="match status" value="1"/>
</dbReference>
<keyword evidence="5" id="KW-0276">Fatty acid metabolism</keyword>
<comment type="catalytic activity">
    <reaction evidence="8">
        <text>4,8-dimethylnonanoyl-CoA + (R)-carnitine = O-4,8-dimethylnonanoyl-(R)-carnitine + CoA</text>
        <dbReference type="Rhea" id="RHEA:44860"/>
        <dbReference type="ChEBI" id="CHEBI:16347"/>
        <dbReference type="ChEBI" id="CHEBI:57287"/>
        <dbReference type="ChEBI" id="CHEBI:77061"/>
        <dbReference type="ChEBI" id="CHEBI:84654"/>
    </reaction>
</comment>
<evidence type="ECO:0000256" key="8">
    <source>
        <dbReference type="ARBA" id="ARBA00048999"/>
    </source>
</evidence>
<dbReference type="PANTHER" id="PTHR22589">
    <property type="entry name" value="CARNITINE O-ACYLTRANSFERASE"/>
    <property type="match status" value="1"/>
</dbReference>
<dbReference type="InterPro" id="IPR042231">
    <property type="entry name" value="Cho/carn_acyl_trans_2"/>
</dbReference>
<dbReference type="Gene3D" id="3.30.559.10">
    <property type="entry name" value="Chloramphenicol acetyltransferase-like domain"/>
    <property type="match status" value="1"/>
</dbReference>
<evidence type="ECO:0000259" key="11">
    <source>
        <dbReference type="Pfam" id="PF00755"/>
    </source>
</evidence>
<keyword evidence="7 10" id="KW-0012">Acyltransferase</keyword>
<evidence type="ECO:0000256" key="6">
    <source>
        <dbReference type="ARBA" id="ARBA00023098"/>
    </source>
</evidence>
<dbReference type="GO" id="GO:0004095">
    <property type="term" value="F:carnitine O-palmitoyltransferase activity"/>
    <property type="evidence" value="ECO:0007669"/>
    <property type="project" value="TreeGrafter"/>
</dbReference>